<evidence type="ECO:0000313" key="2">
    <source>
        <dbReference type="EMBL" id="RED44230.1"/>
    </source>
</evidence>
<feature type="repeat" description="TPR" evidence="1">
    <location>
        <begin position="72"/>
        <end position="105"/>
    </location>
</feature>
<name>A0A3D9H432_9FLAO</name>
<dbReference type="SUPFAM" id="SSF48452">
    <property type="entry name" value="TPR-like"/>
    <property type="match status" value="1"/>
</dbReference>
<organism evidence="2 3">
    <name type="scientific">Seonamhaeicola aphaedonensis</name>
    <dbReference type="NCBI Taxonomy" id="1461338"/>
    <lineage>
        <taxon>Bacteria</taxon>
        <taxon>Pseudomonadati</taxon>
        <taxon>Bacteroidota</taxon>
        <taxon>Flavobacteriia</taxon>
        <taxon>Flavobacteriales</taxon>
        <taxon>Flavobacteriaceae</taxon>
    </lineage>
</organism>
<dbReference type="PROSITE" id="PS50005">
    <property type="entry name" value="TPR"/>
    <property type="match status" value="2"/>
</dbReference>
<dbReference type="AlphaFoldDB" id="A0A3D9H432"/>
<dbReference type="GO" id="GO:0051301">
    <property type="term" value="P:cell division"/>
    <property type="evidence" value="ECO:0007669"/>
    <property type="project" value="TreeGrafter"/>
</dbReference>
<dbReference type="Proteomes" id="UP000256629">
    <property type="component" value="Unassembled WGS sequence"/>
</dbReference>
<dbReference type="PANTHER" id="PTHR12558:SF13">
    <property type="entry name" value="CELL DIVISION CYCLE PROTEIN 27 HOMOLOG"/>
    <property type="match status" value="1"/>
</dbReference>
<feature type="repeat" description="TPR" evidence="1">
    <location>
        <begin position="140"/>
        <end position="173"/>
    </location>
</feature>
<evidence type="ECO:0000256" key="1">
    <source>
        <dbReference type="PROSITE-ProRule" id="PRU00339"/>
    </source>
</evidence>
<reference evidence="2 3" key="1">
    <citation type="submission" date="2018-07" db="EMBL/GenBank/DDBJ databases">
        <title>Genomic Encyclopedia of Type Strains, Phase III (KMG-III): the genomes of soil and plant-associated and newly described type strains.</title>
        <authorList>
            <person name="Whitman W."/>
        </authorList>
    </citation>
    <scope>NUCLEOTIDE SEQUENCE [LARGE SCALE GENOMIC DNA]</scope>
    <source>
        <strain evidence="2 3">CECT 8487</strain>
    </source>
</reference>
<dbReference type="Gene3D" id="1.25.40.10">
    <property type="entry name" value="Tetratricopeptide repeat domain"/>
    <property type="match status" value="2"/>
</dbReference>
<accession>A0A3D9H432</accession>
<dbReference type="InterPro" id="IPR019734">
    <property type="entry name" value="TPR_rpt"/>
</dbReference>
<protein>
    <submittedName>
        <fullName evidence="2">Tetratricopeptide repeat protein</fullName>
    </submittedName>
</protein>
<dbReference type="InterPro" id="IPR011990">
    <property type="entry name" value="TPR-like_helical_dom_sf"/>
</dbReference>
<comment type="caution">
    <text evidence="2">The sequence shown here is derived from an EMBL/GenBank/DDBJ whole genome shotgun (WGS) entry which is preliminary data.</text>
</comment>
<dbReference type="EMBL" id="QRDX01000017">
    <property type="protein sequence ID" value="RED44230.1"/>
    <property type="molecule type" value="Genomic_DNA"/>
</dbReference>
<sequence length="228" mass="26550">MLKNLLSFHSQSRTTFNPELWLIMRNILLTLLILTLLNCKNDSEKVVSKPSNDTEIHFKNQFKRGGIKDSIASISFDLASEQNSKRNYSKAKPLYEKANQIEPNNKIILNALGDVSADLKNYNDCISYFEKSLQVDSTYSITYMNFGTAYNKLLKFEKSIEILKKGLEFENNRERKGYFYYNLANSYYKKKDYKMSTEFNNKALEIVKEPAVREDIIELKNVLSELKN</sequence>
<dbReference type="SMART" id="SM00028">
    <property type="entry name" value="TPR"/>
    <property type="match status" value="4"/>
</dbReference>
<keyword evidence="1" id="KW-0802">TPR repeat</keyword>
<keyword evidence="3" id="KW-1185">Reference proteome</keyword>
<gene>
    <name evidence="2" type="ORF">DFQ02_1171</name>
</gene>
<proteinExistence type="predicted"/>
<evidence type="ECO:0000313" key="3">
    <source>
        <dbReference type="Proteomes" id="UP000256629"/>
    </source>
</evidence>
<dbReference type="PANTHER" id="PTHR12558">
    <property type="entry name" value="CELL DIVISION CYCLE 16,23,27"/>
    <property type="match status" value="1"/>
</dbReference>
<dbReference type="Pfam" id="PF13181">
    <property type="entry name" value="TPR_8"/>
    <property type="match status" value="4"/>
</dbReference>